<organism evidence="2 3">
    <name type="scientific">Lentinus tigrinus ALCF2SS1-6</name>
    <dbReference type="NCBI Taxonomy" id="1328759"/>
    <lineage>
        <taxon>Eukaryota</taxon>
        <taxon>Fungi</taxon>
        <taxon>Dikarya</taxon>
        <taxon>Basidiomycota</taxon>
        <taxon>Agaricomycotina</taxon>
        <taxon>Agaricomycetes</taxon>
        <taxon>Polyporales</taxon>
        <taxon>Polyporaceae</taxon>
        <taxon>Lentinus</taxon>
    </lineage>
</organism>
<reference evidence="2" key="1">
    <citation type="journal article" date="2018" name="Genome Biol. Evol.">
        <title>Genomics and development of Lentinus tigrinus, a white-rot wood-decaying mushroom with dimorphic fruiting bodies.</title>
        <authorList>
            <person name="Wu B."/>
            <person name="Xu Z."/>
            <person name="Knudson A."/>
            <person name="Carlson A."/>
            <person name="Chen N."/>
            <person name="Kovaka S."/>
            <person name="LaButti K."/>
            <person name="Lipzen A."/>
            <person name="Pennachio C."/>
            <person name="Riley R."/>
            <person name="Schakwitz W."/>
            <person name="Umezawa K."/>
            <person name="Ohm R.A."/>
            <person name="Grigoriev I.V."/>
            <person name="Nagy L.G."/>
            <person name="Gibbons J."/>
            <person name="Hibbett D."/>
        </authorList>
    </citation>
    <scope>NUCLEOTIDE SEQUENCE [LARGE SCALE GENOMIC DNA]</scope>
    <source>
        <strain evidence="2">ALCF2SS1-6</strain>
    </source>
</reference>
<name>A0A5C2SLT5_9APHY</name>
<feature type="region of interest" description="Disordered" evidence="1">
    <location>
        <begin position="1"/>
        <end position="20"/>
    </location>
</feature>
<feature type="compositionally biased region" description="Polar residues" evidence="1">
    <location>
        <begin position="1"/>
        <end position="18"/>
    </location>
</feature>
<dbReference type="AlphaFoldDB" id="A0A5C2SLT5"/>
<accession>A0A5C2SLT5</accession>
<protein>
    <submittedName>
        <fullName evidence="2">Uncharacterized protein</fullName>
    </submittedName>
</protein>
<dbReference type="EMBL" id="ML122254">
    <property type="protein sequence ID" value="RPD64117.1"/>
    <property type="molecule type" value="Genomic_DNA"/>
</dbReference>
<keyword evidence="3" id="KW-1185">Reference proteome</keyword>
<evidence type="ECO:0000313" key="2">
    <source>
        <dbReference type="EMBL" id="RPD64117.1"/>
    </source>
</evidence>
<proteinExistence type="predicted"/>
<evidence type="ECO:0000256" key="1">
    <source>
        <dbReference type="SAM" id="MobiDB-lite"/>
    </source>
</evidence>
<dbReference type="Proteomes" id="UP000313359">
    <property type="component" value="Unassembled WGS sequence"/>
</dbReference>
<gene>
    <name evidence="2" type="ORF">L227DRAFT_571694</name>
</gene>
<evidence type="ECO:0000313" key="3">
    <source>
        <dbReference type="Proteomes" id="UP000313359"/>
    </source>
</evidence>
<sequence length="171" mass="18877">MISSSTSYHQEVYSSLPTQDHHIRAQPSRAIMKDKRDIADLSHRVETVMAARTVVPWHGGTNRRHCIPGAGVRSARRRGCRIGSMKAPGSTVINCGLISTEDSASRKPSSAATFVIERRESVCDNSAILALWHVLLLEEPHGLLRDMHGGVDFEQLPYGGRLECPPSLLQR</sequence>